<keyword evidence="12" id="KW-1185">Reference proteome</keyword>
<feature type="non-terminal residue" evidence="11">
    <location>
        <position position="1"/>
    </location>
</feature>
<dbReference type="OrthoDB" id="8543887at2759"/>
<keyword evidence="3" id="KW-0812">Transmembrane</keyword>
<dbReference type="EMBL" id="QDEB01012681">
    <property type="protein sequence ID" value="RZC41942.1"/>
    <property type="molecule type" value="Genomic_DNA"/>
</dbReference>
<proteinExistence type="inferred from homology"/>
<evidence type="ECO:0000256" key="2">
    <source>
        <dbReference type="ARBA" id="ARBA00006338"/>
    </source>
</evidence>
<reference evidence="11 12" key="1">
    <citation type="submission" date="2017-03" db="EMBL/GenBank/DDBJ databases">
        <title>Genome of the blue death feigning beetle - Asbolus verrucosus.</title>
        <authorList>
            <person name="Rider S.D."/>
        </authorList>
    </citation>
    <scope>NUCLEOTIDE SEQUENCE [LARGE SCALE GENOMIC DNA]</scope>
    <source>
        <strain evidence="11">Butters</strain>
        <tissue evidence="11">Head and leg muscle</tissue>
    </source>
</reference>
<keyword evidence="8" id="KW-1015">Disulfide bond</keyword>
<evidence type="ECO:0000259" key="9">
    <source>
        <dbReference type="Pfam" id="PF12260"/>
    </source>
</evidence>
<evidence type="ECO:0000256" key="4">
    <source>
        <dbReference type="ARBA" id="ARBA00022824"/>
    </source>
</evidence>
<evidence type="ECO:0000256" key="3">
    <source>
        <dbReference type="ARBA" id="ARBA00022692"/>
    </source>
</evidence>
<comment type="subcellular location">
    <subcellularLocation>
        <location evidence="1">Endoplasmic reticulum membrane</location>
        <topology evidence="1">Single-pass type II membrane protein</topology>
    </subcellularLocation>
</comment>
<keyword evidence="7" id="KW-0472">Membrane</keyword>
<dbReference type="PANTHER" id="PTHR21093:SF2">
    <property type="entry name" value="DIVERGENT PROTEIN KINASE DOMAIN 1C"/>
    <property type="match status" value="1"/>
</dbReference>
<evidence type="ECO:0000256" key="6">
    <source>
        <dbReference type="ARBA" id="ARBA00022989"/>
    </source>
</evidence>
<dbReference type="Pfam" id="PF12260">
    <property type="entry name" value="PIP49_C"/>
    <property type="match status" value="1"/>
</dbReference>
<keyword evidence="5" id="KW-0735">Signal-anchor</keyword>
<feature type="domain" description="FAM69 N-terminal" evidence="10">
    <location>
        <begin position="1"/>
        <end position="96"/>
    </location>
</feature>
<evidence type="ECO:0000256" key="7">
    <source>
        <dbReference type="ARBA" id="ARBA00023136"/>
    </source>
</evidence>
<accession>A0A482W9T7</accession>
<evidence type="ECO:0000313" key="11">
    <source>
        <dbReference type="EMBL" id="RZC41942.1"/>
    </source>
</evidence>
<dbReference type="InterPro" id="IPR022049">
    <property type="entry name" value="FAM69_kinase_dom"/>
</dbReference>
<dbReference type="Proteomes" id="UP000292052">
    <property type="component" value="Unassembled WGS sequence"/>
</dbReference>
<evidence type="ECO:0000313" key="12">
    <source>
        <dbReference type="Proteomes" id="UP000292052"/>
    </source>
</evidence>
<evidence type="ECO:0000256" key="5">
    <source>
        <dbReference type="ARBA" id="ARBA00022968"/>
    </source>
</evidence>
<evidence type="ECO:0000259" key="10">
    <source>
        <dbReference type="Pfam" id="PF14875"/>
    </source>
</evidence>
<sequence length="341" mass="38854">CKLYKDGGATGTLCEPLCSKKDIQSITCHTFGTTKEAVFSAEWHGTRLVFKSVSINVKSLHWFDNGILKYPTEKELLSTVRAVVKNKLNITLAYDSAVRLTRLRPSYEEKDIVKRQKEIDNIWILVQDNEYLLSAIYTDKDIFPQLLGTCGPYFAVEYMEPIREISSLLTFSDSREDWAKRLKISVQILELLEELETGFREPFHLCDIKLEHFGFVKGGNKLKFVDLDGVYPKSIIKKIITNTYNCEKDEDCDFYDCRSKCIKQSGKCANFVGWRLSNTVIVPGLLMSQHTPSELASILRQCANPEGEEGKPRAAPESDIKKRLVNVLSEIEQSVNDDIFL</sequence>
<evidence type="ECO:0000256" key="1">
    <source>
        <dbReference type="ARBA" id="ARBA00004648"/>
    </source>
</evidence>
<organism evidence="11 12">
    <name type="scientific">Asbolus verrucosus</name>
    <name type="common">Desert ironclad beetle</name>
    <dbReference type="NCBI Taxonomy" id="1661398"/>
    <lineage>
        <taxon>Eukaryota</taxon>
        <taxon>Metazoa</taxon>
        <taxon>Ecdysozoa</taxon>
        <taxon>Arthropoda</taxon>
        <taxon>Hexapoda</taxon>
        <taxon>Insecta</taxon>
        <taxon>Pterygota</taxon>
        <taxon>Neoptera</taxon>
        <taxon>Endopterygota</taxon>
        <taxon>Coleoptera</taxon>
        <taxon>Polyphaga</taxon>
        <taxon>Cucujiformia</taxon>
        <taxon>Tenebrionidae</taxon>
        <taxon>Pimeliinae</taxon>
        <taxon>Asbolus</taxon>
    </lineage>
</organism>
<dbReference type="PANTHER" id="PTHR21093">
    <property type="entry name" value="DIVERGENT PROTEIN KINASE DOMAIN 1C-RELATED"/>
    <property type="match status" value="1"/>
</dbReference>
<dbReference type="GO" id="GO:0005789">
    <property type="term" value="C:endoplasmic reticulum membrane"/>
    <property type="evidence" value="ECO:0007669"/>
    <property type="project" value="UniProtKB-SubCell"/>
</dbReference>
<keyword evidence="6" id="KW-1133">Transmembrane helix</keyword>
<comment type="similarity">
    <text evidence="2">Belongs to the DIPK family.</text>
</comment>
<dbReference type="Pfam" id="PF14875">
    <property type="entry name" value="PIP49_N"/>
    <property type="match status" value="1"/>
</dbReference>
<protein>
    <submittedName>
        <fullName evidence="11">PIP49 C domain containing protein</fullName>
    </submittedName>
</protein>
<evidence type="ECO:0000256" key="8">
    <source>
        <dbReference type="ARBA" id="ARBA00023157"/>
    </source>
</evidence>
<keyword evidence="4" id="KW-0256">Endoplasmic reticulum</keyword>
<dbReference type="InterPro" id="IPR029244">
    <property type="entry name" value="FAM69_N"/>
</dbReference>
<name>A0A482W9T7_ASBVE</name>
<dbReference type="AlphaFoldDB" id="A0A482W9T7"/>
<comment type="caution">
    <text evidence="11">The sequence shown here is derived from an EMBL/GenBank/DDBJ whole genome shotgun (WGS) entry which is preliminary data.</text>
</comment>
<gene>
    <name evidence="11" type="ORF">BDFB_013738</name>
</gene>
<feature type="domain" description="FAM69 protein-kinase" evidence="9">
    <location>
        <begin position="122"/>
        <end position="304"/>
    </location>
</feature>